<organism evidence="1">
    <name type="scientific">bioreactor metagenome</name>
    <dbReference type="NCBI Taxonomy" id="1076179"/>
    <lineage>
        <taxon>unclassified sequences</taxon>
        <taxon>metagenomes</taxon>
        <taxon>ecological metagenomes</taxon>
    </lineage>
</organism>
<reference evidence="1" key="1">
    <citation type="submission" date="2019-08" db="EMBL/GenBank/DDBJ databases">
        <authorList>
            <person name="Kucharzyk K."/>
            <person name="Murdoch R.W."/>
            <person name="Higgins S."/>
            <person name="Loffler F."/>
        </authorList>
    </citation>
    <scope>NUCLEOTIDE SEQUENCE</scope>
</reference>
<proteinExistence type="predicted"/>
<protein>
    <submittedName>
        <fullName evidence="1">Uncharacterized protein</fullName>
    </submittedName>
</protein>
<gene>
    <name evidence="1" type="ORF">SDC9_132143</name>
</gene>
<sequence length="85" mass="10151">MIEDEEILCKLQKDVKTIEDGIESIMYRYKEVCNKLAKTSAYTNQETIDRMQLIMERKSLSNCLRYMGIQDFEIKSNFVDFKIRL</sequence>
<dbReference type="AlphaFoldDB" id="A0A645D6R3"/>
<accession>A0A645D6R3</accession>
<dbReference type="EMBL" id="VSSQ01033465">
    <property type="protein sequence ID" value="MPM85066.1"/>
    <property type="molecule type" value="Genomic_DNA"/>
</dbReference>
<evidence type="ECO:0000313" key="1">
    <source>
        <dbReference type="EMBL" id="MPM85066.1"/>
    </source>
</evidence>
<name>A0A645D6R3_9ZZZZ</name>
<comment type="caution">
    <text evidence="1">The sequence shown here is derived from an EMBL/GenBank/DDBJ whole genome shotgun (WGS) entry which is preliminary data.</text>
</comment>